<evidence type="ECO:0000313" key="2">
    <source>
        <dbReference type="EMBL" id="QMS84953.1"/>
    </source>
</evidence>
<evidence type="ECO:0000313" key="3">
    <source>
        <dbReference type="Proteomes" id="UP000514720"/>
    </source>
</evidence>
<feature type="transmembrane region" description="Helical" evidence="1">
    <location>
        <begin position="7"/>
        <end position="28"/>
    </location>
</feature>
<feature type="transmembrane region" description="Helical" evidence="1">
    <location>
        <begin position="106"/>
        <end position="126"/>
    </location>
</feature>
<evidence type="ECO:0008006" key="4">
    <source>
        <dbReference type="Google" id="ProtNLM"/>
    </source>
</evidence>
<protein>
    <recommendedName>
        <fullName evidence="4">DUF2178 domain-containing protein</fullName>
    </recommendedName>
</protein>
<name>A0A7L7KQF8_9MOLU</name>
<feature type="transmembrane region" description="Helical" evidence="1">
    <location>
        <begin position="75"/>
        <end position="94"/>
    </location>
</feature>
<keyword evidence="1" id="KW-0472">Membrane</keyword>
<reference evidence="2 3" key="1">
    <citation type="submission" date="2020-02" db="EMBL/GenBank/DDBJ databases">
        <authorList>
            <person name="Zheng R.K."/>
            <person name="Sun C.M."/>
        </authorList>
    </citation>
    <scope>NUCLEOTIDE SEQUENCE [LARGE SCALE GENOMIC DNA]</scope>
    <source>
        <strain evidence="3">zrk13</strain>
    </source>
</reference>
<proteinExistence type="predicted"/>
<dbReference type="KEGG" id="xcl:G4Z02_04010"/>
<feature type="transmembrane region" description="Helical" evidence="1">
    <location>
        <begin position="34"/>
        <end position="54"/>
    </location>
</feature>
<accession>A0A7L7KQF8</accession>
<gene>
    <name evidence="2" type="ORF">G4Z02_04010</name>
</gene>
<keyword evidence="1" id="KW-0812">Transmembrane</keyword>
<keyword evidence="3" id="KW-1185">Reference proteome</keyword>
<organism evidence="2 3">
    <name type="scientific">Candidatus Xianfuyuplasma coldseepsis</name>
    <dbReference type="NCBI Taxonomy" id="2782163"/>
    <lineage>
        <taxon>Bacteria</taxon>
        <taxon>Bacillati</taxon>
        <taxon>Mycoplasmatota</taxon>
        <taxon>Mollicutes</taxon>
        <taxon>Candidatus Izemoplasmatales</taxon>
        <taxon>Candidatus Izemoplasmataceae</taxon>
        <taxon>Candidatus Xianfuyuplasma</taxon>
    </lineage>
</organism>
<dbReference type="AlphaFoldDB" id="A0A7L7KQF8"/>
<sequence length="131" mass="14852">MEPKKRMIIMLSLVFSVIAGTVLFTVLSGFSWDALIVVIIVLLFLVYSIPRFILNRNDVVSDDEYSKKIMRIAAGRSYIVSLYTWLAMMWFSKILDDVFPETTTKIGLGIGIMAIVFLINIIIVRITGVKE</sequence>
<keyword evidence="1" id="KW-1133">Transmembrane helix</keyword>
<dbReference type="RefSeq" id="WP_258878576.1">
    <property type="nucleotide sequence ID" value="NZ_CP048914.1"/>
</dbReference>
<dbReference type="EMBL" id="CP048914">
    <property type="protein sequence ID" value="QMS84953.1"/>
    <property type="molecule type" value="Genomic_DNA"/>
</dbReference>
<evidence type="ECO:0000256" key="1">
    <source>
        <dbReference type="SAM" id="Phobius"/>
    </source>
</evidence>
<dbReference type="Proteomes" id="UP000514720">
    <property type="component" value="Chromosome"/>
</dbReference>